<organism evidence="11 12">
    <name type="scientific">Anaerotruncus massiliensis</name>
    <name type="common">ex Liu et al. 2021</name>
    <dbReference type="NCBI Taxonomy" id="2321404"/>
    <lineage>
        <taxon>Bacteria</taxon>
        <taxon>Bacillati</taxon>
        <taxon>Bacillota</taxon>
        <taxon>Clostridia</taxon>
        <taxon>Eubacteriales</taxon>
        <taxon>Oscillospiraceae</taxon>
        <taxon>Anaerotruncus</taxon>
    </lineage>
</organism>
<keyword evidence="7 11" id="KW-0067">ATP-binding</keyword>
<dbReference type="PROSITE" id="PS50893">
    <property type="entry name" value="ABC_TRANSPORTER_2"/>
    <property type="match status" value="2"/>
</dbReference>
<gene>
    <name evidence="11" type="ORF">D4A47_03780</name>
</gene>
<evidence type="ECO:0000256" key="6">
    <source>
        <dbReference type="ARBA" id="ARBA00022741"/>
    </source>
</evidence>
<dbReference type="GO" id="GO:0005524">
    <property type="term" value="F:ATP binding"/>
    <property type="evidence" value="ECO:0007669"/>
    <property type="project" value="UniProtKB-KW"/>
</dbReference>
<evidence type="ECO:0000256" key="1">
    <source>
        <dbReference type="ARBA" id="ARBA00004202"/>
    </source>
</evidence>
<evidence type="ECO:0000256" key="7">
    <source>
        <dbReference type="ARBA" id="ARBA00022840"/>
    </source>
</evidence>
<feature type="domain" description="ABC transporter" evidence="10">
    <location>
        <begin position="4"/>
        <end position="239"/>
    </location>
</feature>
<evidence type="ECO:0000313" key="12">
    <source>
        <dbReference type="Proteomes" id="UP000276301"/>
    </source>
</evidence>
<dbReference type="Gene3D" id="3.40.50.300">
    <property type="entry name" value="P-loop containing nucleotide triphosphate hydrolases"/>
    <property type="match status" value="2"/>
</dbReference>
<dbReference type="SMART" id="SM00382">
    <property type="entry name" value="AAA"/>
    <property type="match status" value="2"/>
</dbReference>
<dbReference type="Proteomes" id="UP000276301">
    <property type="component" value="Unassembled WGS sequence"/>
</dbReference>
<dbReference type="InterPro" id="IPR017871">
    <property type="entry name" value="ABC_transporter-like_CS"/>
</dbReference>
<dbReference type="PROSITE" id="PS00211">
    <property type="entry name" value="ABC_TRANSPORTER_1"/>
    <property type="match status" value="1"/>
</dbReference>
<feature type="domain" description="ABC transporter" evidence="10">
    <location>
        <begin position="238"/>
        <end position="493"/>
    </location>
</feature>
<evidence type="ECO:0000259" key="10">
    <source>
        <dbReference type="PROSITE" id="PS50893"/>
    </source>
</evidence>
<dbReference type="Pfam" id="PF00005">
    <property type="entry name" value="ABC_tran"/>
    <property type="match status" value="2"/>
</dbReference>
<dbReference type="EMBL" id="RCHT01000003">
    <property type="protein sequence ID" value="RLL13595.1"/>
    <property type="molecule type" value="Genomic_DNA"/>
</dbReference>
<evidence type="ECO:0000256" key="5">
    <source>
        <dbReference type="ARBA" id="ARBA00022737"/>
    </source>
</evidence>
<dbReference type="InterPro" id="IPR027417">
    <property type="entry name" value="P-loop_NTPase"/>
</dbReference>
<dbReference type="SUPFAM" id="SSF52540">
    <property type="entry name" value="P-loop containing nucleoside triphosphate hydrolases"/>
    <property type="match status" value="2"/>
</dbReference>
<keyword evidence="12" id="KW-1185">Reference proteome</keyword>
<keyword evidence="9" id="KW-0472">Membrane</keyword>
<dbReference type="CDD" id="cd03215">
    <property type="entry name" value="ABC_Carb_Monos_II"/>
    <property type="match status" value="1"/>
</dbReference>
<dbReference type="PANTHER" id="PTHR43790">
    <property type="entry name" value="CARBOHYDRATE TRANSPORT ATP-BINDING PROTEIN MG119-RELATED"/>
    <property type="match status" value="1"/>
</dbReference>
<keyword evidence="3" id="KW-1003">Cell membrane</keyword>
<dbReference type="InterPro" id="IPR003593">
    <property type="entry name" value="AAA+_ATPase"/>
</dbReference>
<dbReference type="RefSeq" id="WP_121586216.1">
    <property type="nucleotide sequence ID" value="NZ_DBFYZJ010000161.1"/>
</dbReference>
<evidence type="ECO:0000313" key="11">
    <source>
        <dbReference type="EMBL" id="RLL13595.1"/>
    </source>
</evidence>
<evidence type="ECO:0000256" key="9">
    <source>
        <dbReference type="ARBA" id="ARBA00023136"/>
    </source>
</evidence>
<reference evidence="11 12" key="1">
    <citation type="submission" date="2018-10" db="EMBL/GenBank/DDBJ databases">
        <title>Anaerotruncus faecis sp. nov., isolated from human feces.</title>
        <authorList>
            <person name="Wang Y.-J."/>
        </authorList>
    </citation>
    <scope>NUCLEOTIDE SEQUENCE [LARGE SCALE GENOMIC DNA]</scope>
    <source>
        <strain evidence="11 12">22A2-44</strain>
    </source>
</reference>
<proteinExistence type="predicted"/>
<dbReference type="PANTHER" id="PTHR43790:SF3">
    <property type="entry name" value="D-ALLOSE IMPORT ATP-BINDING PROTEIN ALSA-RELATED"/>
    <property type="match status" value="1"/>
</dbReference>
<dbReference type="InterPro" id="IPR003439">
    <property type="entry name" value="ABC_transporter-like_ATP-bd"/>
</dbReference>
<name>A0A498CTA2_9FIRM</name>
<keyword evidence="6" id="KW-0547">Nucleotide-binding</keyword>
<keyword evidence="5" id="KW-0677">Repeat</keyword>
<dbReference type="FunFam" id="3.40.50.300:FF:000127">
    <property type="entry name" value="Ribose import ATP-binding protein RbsA"/>
    <property type="match status" value="1"/>
</dbReference>
<dbReference type="InterPro" id="IPR050107">
    <property type="entry name" value="ABC_carbohydrate_import_ATPase"/>
</dbReference>
<protein>
    <submittedName>
        <fullName evidence="11">Sugar ABC transporter ATP-binding protein</fullName>
    </submittedName>
</protein>
<accession>A0A498CTA2</accession>
<keyword evidence="8" id="KW-1278">Translocase</keyword>
<dbReference type="CDD" id="cd03216">
    <property type="entry name" value="ABC_Carb_Monos_I"/>
    <property type="match status" value="1"/>
</dbReference>
<comment type="subcellular location">
    <subcellularLocation>
        <location evidence="1">Cell membrane</location>
        <topology evidence="1">Peripheral membrane protein</topology>
    </subcellularLocation>
</comment>
<evidence type="ECO:0000256" key="3">
    <source>
        <dbReference type="ARBA" id="ARBA00022475"/>
    </source>
</evidence>
<sequence length="501" mass="55053">MAIIEIRNISKSFPGVKALSDVSLSIEEGEVHAIVGENGAGKSTLMKILGGMYQADSGEIFIRGEKQEIHSIQDAMKAGVSVIYQELNLMPELTVAENIFASGLPVHGVVLDIRTMNARAQELIDSMNLSLKPTDMVGMLSVSQQQMVEIAKAISHESDIIIMDEPTGALNNQEVDVLYALIRRLKENGKTILYISHRLKEIFDLTDRVSILRDGQYVATKRTEELTHNDLVKLMVGREVDQYYKSSGHELGETVLEVKNLTRAGMFEDVSFSVRSGELLGVAGLMGCGREEIVKAIYGLIRPDGGTVTLGGRQLQMKGPLQAIRDGIGFVTEDRKSAGIFALMTVRENLTMNILRSISRFGLISDAKEQELLENYKKRMNMKFSSPAQRIVNLSGGNQQKFLLARALASDCKVLIMLEPTRGIDVGAKAEIYELLEELAKSGLAIIVVSSELPEIISICHRTLVVFQGRITGNLSKTEMDEVTIMECATGTSERLDGDSI</sequence>
<evidence type="ECO:0000256" key="2">
    <source>
        <dbReference type="ARBA" id="ARBA00022448"/>
    </source>
</evidence>
<evidence type="ECO:0000256" key="4">
    <source>
        <dbReference type="ARBA" id="ARBA00022597"/>
    </source>
</evidence>
<keyword evidence="4" id="KW-0762">Sugar transport</keyword>
<dbReference type="AlphaFoldDB" id="A0A498CTA2"/>
<keyword evidence="2" id="KW-0813">Transport</keyword>
<dbReference type="GO" id="GO:0005886">
    <property type="term" value="C:plasma membrane"/>
    <property type="evidence" value="ECO:0007669"/>
    <property type="project" value="UniProtKB-SubCell"/>
</dbReference>
<dbReference type="GO" id="GO:0016887">
    <property type="term" value="F:ATP hydrolysis activity"/>
    <property type="evidence" value="ECO:0007669"/>
    <property type="project" value="InterPro"/>
</dbReference>
<comment type="caution">
    <text evidence="11">The sequence shown here is derived from an EMBL/GenBank/DDBJ whole genome shotgun (WGS) entry which is preliminary data.</text>
</comment>
<evidence type="ECO:0000256" key="8">
    <source>
        <dbReference type="ARBA" id="ARBA00022967"/>
    </source>
</evidence>